<organism evidence="1 2">
    <name type="scientific">Rhodococcus artemisiae</name>
    <dbReference type="NCBI Taxonomy" id="714159"/>
    <lineage>
        <taxon>Bacteria</taxon>
        <taxon>Bacillati</taxon>
        <taxon>Actinomycetota</taxon>
        <taxon>Actinomycetes</taxon>
        <taxon>Mycobacteriales</taxon>
        <taxon>Nocardiaceae</taxon>
        <taxon>Rhodococcus</taxon>
    </lineage>
</organism>
<dbReference type="EMBL" id="JAUTXY010000003">
    <property type="protein sequence ID" value="MEE2057748.1"/>
    <property type="molecule type" value="Genomic_DNA"/>
</dbReference>
<reference evidence="1 2" key="1">
    <citation type="submission" date="2023-07" db="EMBL/GenBank/DDBJ databases">
        <authorList>
            <person name="Girao M."/>
            <person name="Carvalho M.F."/>
        </authorList>
    </citation>
    <scope>NUCLEOTIDE SEQUENCE [LARGE SCALE GENOMIC DNA]</scope>
    <source>
        <strain evidence="1 2">YIM65754</strain>
    </source>
</reference>
<protein>
    <submittedName>
        <fullName evidence="1">Type II toxin-antitoxin system VapB family antitoxin</fullName>
    </submittedName>
</protein>
<sequence>MIFKGVRDGKPYPDHGLSLRDWSRIPPRQIRLDEIVTTTKVLELDRLLSEDSTFYGDLFPHAVQWKGVLYLEDGLHRAVQSALRNRPVLHARVFDYDALAPLSGAASADATDPAGPEILGEPRFL</sequence>
<proteinExistence type="predicted"/>
<evidence type="ECO:0000313" key="1">
    <source>
        <dbReference type="EMBL" id="MEE2057748.1"/>
    </source>
</evidence>
<gene>
    <name evidence="1" type="ORF">Q7514_09440</name>
</gene>
<keyword evidence="2" id="KW-1185">Reference proteome</keyword>
<dbReference type="InterPro" id="IPR014447">
    <property type="entry name" value="VapB-like_prob"/>
</dbReference>
<accession>A0ABU7L881</accession>
<dbReference type="Proteomes" id="UP001336020">
    <property type="component" value="Unassembled WGS sequence"/>
</dbReference>
<evidence type="ECO:0000313" key="2">
    <source>
        <dbReference type="Proteomes" id="UP001336020"/>
    </source>
</evidence>
<dbReference type="Pfam" id="PF23719">
    <property type="entry name" value="VapB"/>
    <property type="match status" value="1"/>
</dbReference>
<dbReference type="RefSeq" id="WP_330132976.1">
    <property type="nucleotide sequence ID" value="NZ_JAUTXY010000003.1"/>
</dbReference>
<comment type="caution">
    <text evidence="1">The sequence shown here is derived from an EMBL/GenBank/DDBJ whole genome shotgun (WGS) entry which is preliminary data.</text>
</comment>
<name>A0ABU7L881_9NOCA</name>